<reference evidence="2" key="1">
    <citation type="submission" date="2012-09" db="EMBL/GenBank/DDBJ databases">
        <authorList>
            <person name="Martin A.A."/>
        </authorList>
    </citation>
    <scope>NUCLEOTIDE SEQUENCE</scope>
</reference>
<feature type="compositionally biased region" description="Basic and acidic residues" evidence="1">
    <location>
        <begin position="99"/>
        <end position="113"/>
    </location>
</feature>
<feature type="compositionally biased region" description="Gly residues" evidence="1">
    <location>
        <begin position="457"/>
        <end position="472"/>
    </location>
</feature>
<feature type="region of interest" description="Disordered" evidence="1">
    <location>
        <begin position="92"/>
        <end position="113"/>
    </location>
</feature>
<name>A0A0K0DD60_ANGCA</name>
<feature type="region of interest" description="Disordered" evidence="1">
    <location>
        <begin position="538"/>
        <end position="601"/>
    </location>
</feature>
<evidence type="ECO:0000313" key="3">
    <source>
        <dbReference type="WBParaSite" id="ACAC_0000860501-mRNA-1"/>
    </source>
</evidence>
<proteinExistence type="predicted"/>
<feature type="compositionally biased region" description="Low complexity" evidence="1">
    <location>
        <begin position="434"/>
        <end position="451"/>
    </location>
</feature>
<dbReference type="WBParaSite" id="ACAC_0000860501-mRNA-1">
    <property type="protein sequence ID" value="ACAC_0000860501-mRNA-1"/>
    <property type="gene ID" value="ACAC_0000860501"/>
</dbReference>
<evidence type="ECO:0000313" key="2">
    <source>
        <dbReference type="Proteomes" id="UP000035642"/>
    </source>
</evidence>
<reference evidence="3" key="2">
    <citation type="submission" date="2017-02" db="UniProtKB">
        <authorList>
            <consortium name="WormBaseParasite"/>
        </authorList>
    </citation>
    <scope>IDENTIFICATION</scope>
</reference>
<dbReference type="Proteomes" id="UP000035642">
    <property type="component" value="Unassembled WGS sequence"/>
</dbReference>
<dbReference type="AlphaFoldDB" id="A0A0K0DD60"/>
<protein>
    <submittedName>
        <fullName evidence="3">PHD-type domain-containing protein</fullName>
    </submittedName>
</protein>
<evidence type="ECO:0000256" key="1">
    <source>
        <dbReference type="SAM" id="MobiDB-lite"/>
    </source>
</evidence>
<organism evidence="2 3">
    <name type="scientific">Angiostrongylus cantonensis</name>
    <name type="common">Rat lungworm</name>
    <dbReference type="NCBI Taxonomy" id="6313"/>
    <lineage>
        <taxon>Eukaryota</taxon>
        <taxon>Metazoa</taxon>
        <taxon>Ecdysozoa</taxon>
        <taxon>Nematoda</taxon>
        <taxon>Chromadorea</taxon>
        <taxon>Rhabditida</taxon>
        <taxon>Rhabditina</taxon>
        <taxon>Rhabditomorpha</taxon>
        <taxon>Strongyloidea</taxon>
        <taxon>Metastrongylidae</taxon>
        <taxon>Angiostrongylus</taxon>
    </lineage>
</organism>
<keyword evidence="2" id="KW-1185">Reference proteome</keyword>
<sequence>MPSKEAVEATPGTPLTKEEVIKLQTQGQLPKDFNPETQTASVHKIKSGDQEIMVIMVDAPPCGCVRLPTGKKKRCSKHKEEHRARMRMKRVKKAKKKAVKDDDKKMVKDDDSDRKKVVELRHAGDSVSDDDKAVDGALTPDKICALGPAGVAVLVEVKAEGSDLGPRAHIDKPMRGILVKGPHDTPQFVPEEKVPKDANGQPKYQNYTKGQLCKGAHGEAIFYADDECQPDDRGNPKNVEVKGVDKGLQNKIGETVCPPCEIDVNERGMPVLKQITNANNVPKVRSVLLNEKHATVGILTKNNEGIVVFTQTGGQEIGAKEGGANIPTTPNDSVAPNDVIGKVVANKEGAHHVIPPNQAVKQDEKVIGTVLQGNYSEPIFVKDPKATGGTAATEAVTNAETANKTHDQQVANANILVQSKLQNKTSEEMKKEQAPSTAAVPSSSRPAAPIPDKSAQTGGGVISSTADGGGKGTTSVDVKPGAYASTQGGVAQTQAKPTGQQPLAAFKLDAGGGIQSVFITDRYLGEYNGGGQKSTYGGGGAGGGQSTHGGGGAGGGQSTHGGDGAGGGQSTHGGGGAGGGQSTHGGGGGNQSVYVDGGGGGNDGGGQNMYAGGGGGASGGSGASSGAISGGVQSVYVRRGGGAGASGPSAEAILKGQLSDVSAFPHLPVLTNSKRGISDTVDVQQLIGVRAKFLHMSLS</sequence>
<feature type="region of interest" description="Disordered" evidence="1">
    <location>
        <begin position="423"/>
        <end position="480"/>
    </location>
</feature>
<accession>A0A0K0DD60</accession>